<dbReference type="Gene3D" id="1.10.1200.10">
    <property type="entry name" value="ACP-like"/>
    <property type="match status" value="2"/>
</dbReference>
<dbReference type="FunFam" id="3.40.50.12780:FF:000014">
    <property type="entry name" value="Nonribosomal peptide synthetase 1"/>
    <property type="match status" value="1"/>
</dbReference>
<dbReference type="InterPro" id="IPR009081">
    <property type="entry name" value="PP-bd_ACP"/>
</dbReference>
<dbReference type="GO" id="GO:0044550">
    <property type="term" value="P:secondary metabolite biosynthetic process"/>
    <property type="evidence" value="ECO:0007669"/>
    <property type="project" value="TreeGrafter"/>
</dbReference>
<dbReference type="Pfam" id="PF00501">
    <property type="entry name" value="AMP-binding"/>
    <property type="match status" value="2"/>
</dbReference>
<protein>
    <submittedName>
        <fullName evidence="7">OxaA</fullName>
    </submittedName>
</protein>
<reference evidence="7" key="1">
    <citation type="journal article" date="2016" name="J. Am. Chem. Soc.">
        <title>OxaD, a versatile indolic nitrone synthase from the marine-derived fungus Penicillium oxalicum F30.</title>
        <authorList>
            <person name="Newmister S.A."/>
            <person name="Gober C.M."/>
            <person name="Romminger S."/>
            <person name="Yu F."/>
            <person name="Tripathi A."/>
            <person name="Parra L.L."/>
            <person name="Williams R.M."/>
            <person name="Berlinck R.G."/>
            <person name="Joullie M.M."/>
            <person name="Sherman D.H."/>
        </authorList>
    </citation>
    <scope>NUCLEOTIDE SEQUENCE</scope>
    <source>
        <strain evidence="7">F30</strain>
    </source>
</reference>
<dbReference type="InterPro" id="IPR000873">
    <property type="entry name" value="AMP-dep_synth/lig_dom"/>
</dbReference>
<feature type="region of interest" description="Disordered" evidence="5">
    <location>
        <begin position="1892"/>
        <end position="1915"/>
    </location>
</feature>
<dbReference type="InterPro" id="IPR010071">
    <property type="entry name" value="AA_adenyl_dom"/>
</dbReference>
<evidence type="ECO:0000259" key="6">
    <source>
        <dbReference type="PROSITE" id="PS50075"/>
    </source>
</evidence>
<dbReference type="GO" id="GO:0031177">
    <property type="term" value="F:phosphopantetheine binding"/>
    <property type="evidence" value="ECO:0007669"/>
    <property type="project" value="InterPro"/>
</dbReference>
<dbReference type="SUPFAM" id="SSF52777">
    <property type="entry name" value="CoA-dependent acyltransferases"/>
    <property type="match status" value="4"/>
</dbReference>
<feature type="domain" description="Carrier" evidence="6">
    <location>
        <begin position="741"/>
        <end position="817"/>
    </location>
</feature>
<feature type="domain" description="Carrier" evidence="6">
    <location>
        <begin position="1815"/>
        <end position="1891"/>
    </location>
</feature>
<evidence type="ECO:0000256" key="3">
    <source>
        <dbReference type="ARBA" id="ARBA00022598"/>
    </source>
</evidence>
<dbReference type="InterPro" id="IPR036736">
    <property type="entry name" value="ACP-like_sf"/>
</dbReference>
<evidence type="ECO:0000256" key="1">
    <source>
        <dbReference type="ARBA" id="ARBA00022450"/>
    </source>
</evidence>
<dbReference type="PANTHER" id="PTHR45527:SF16">
    <property type="entry name" value="NONRIBOSOMAL PEPTIDE SYNTHASE ATNA-RELATED"/>
    <property type="match status" value="1"/>
</dbReference>
<dbReference type="GO" id="GO:0043041">
    <property type="term" value="P:amino acid activation for nonribosomal peptide biosynthetic process"/>
    <property type="evidence" value="ECO:0007669"/>
    <property type="project" value="TreeGrafter"/>
</dbReference>
<dbReference type="FunFam" id="3.30.300.30:FF:000015">
    <property type="entry name" value="Nonribosomal peptide synthase SidD"/>
    <property type="match status" value="2"/>
</dbReference>
<dbReference type="GO" id="GO:0005737">
    <property type="term" value="C:cytoplasm"/>
    <property type="evidence" value="ECO:0007669"/>
    <property type="project" value="TreeGrafter"/>
</dbReference>
<evidence type="ECO:0000256" key="5">
    <source>
        <dbReference type="SAM" id="MobiDB-lite"/>
    </source>
</evidence>
<dbReference type="EMBL" id="KX601657">
    <property type="protein sequence ID" value="AOC84385.1"/>
    <property type="molecule type" value="Genomic_DNA"/>
</dbReference>
<name>A0A1B2TT21_PENOX</name>
<dbReference type="Gene3D" id="3.40.50.12780">
    <property type="entry name" value="N-terminal domain of ligase-like"/>
    <property type="match status" value="1"/>
</dbReference>
<dbReference type="NCBIfam" id="TIGR01733">
    <property type="entry name" value="AA-adenyl-dom"/>
    <property type="match status" value="2"/>
</dbReference>
<dbReference type="GO" id="GO:0016874">
    <property type="term" value="F:ligase activity"/>
    <property type="evidence" value="ECO:0007669"/>
    <property type="project" value="UniProtKB-KW"/>
</dbReference>
<dbReference type="CDD" id="cd05918">
    <property type="entry name" value="A_NRPS_SidN3_like"/>
    <property type="match status" value="2"/>
</dbReference>
<evidence type="ECO:0000256" key="4">
    <source>
        <dbReference type="ARBA" id="ARBA00029454"/>
    </source>
</evidence>
<dbReference type="PROSITE" id="PS00455">
    <property type="entry name" value="AMP_BINDING"/>
    <property type="match status" value="2"/>
</dbReference>
<dbReference type="PROSITE" id="PS50075">
    <property type="entry name" value="CARRIER"/>
    <property type="match status" value="2"/>
</dbReference>
<dbReference type="InterPro" id="IPR042099">
    <property type="entry name" value="ANL_N_sf"/>
</dbReference>
<dbReference type="InterPro" id="IPR006162">
    <property type="entry name" value="Ppantetheine_attach_site"/>
</dbReference>
<dbReference type="Gene3D" id="3.40.50.980">
    <property type="match status" value="2"/>
</dbReference>
<keyword evidence="3" id="KW-0436">Ligase</keyword>
<dbReference type="Pfam" id="PF00550">
    <property type="entry name" value="PP-binding"/>
    <property type="match status" value="2"/>
</dbReference>
<dbReference type="PANTHER" id="PTHR45527">
    <property type="entry name" value="NONRIBOSOMAL PEPTIDE SYNTHETASE"/>
    <property type="match status" value="1"/>
</dbReference>
<dbReference type="CDD" id="cd19545">
    <property type="entry name" value="FUM14_C_NRPS-like"/>
    <property type="match status" value="1"/>
</dbReference>
<dbReference type="SUPFAM" id="SSF47336">
    <property type="entry name" value="ACP-like"/>
    <property type="match status" value="2"/>
</dbReference>
<dbReference type="InterPro" id="IPR045851">
    <property type="entry name" value="AMP-bd_C_sf"/>
</dbReference>
<proteinExistence type="inferred from homology"/>
<accession>A0A1B2TT21</accession>
<dbReference type="Pfam" id="PF00668">
    <property type="entry name" value="Condensation"/>
    <property type="match status" value="2"/>
</dbReference>
<dbReference type="Gene3D" id="2.30.38.10">
    <property type="entry name" value="Luciferase, Domain 3"/>
    <property type="match status" value="1"/>
</dbReference>
<evidence type="ECO:0000256" key="2">
    <source>
        <dbReference type="ARBA" id="ARBA00022553"/>
    </source>
</evidence>
<dbReference type="PROSITE" id="PS00012">
    <property type="entry name" value="PHOSPHOPANTETHEINE"/>
    <property type="match status" value="1"/>
</dbReference>
<dbReference type="InterPro" id="IPR020806">
    <property type="entry name" value="PKS_PP-bd"/>
</dbReference>
<dbReference type="SUPFAM" id="SSF56801">
    <property type="entry name" value="Acetyl-CoA synthetase-like"/>
    <property type="match status" value="2"/>
</dbReference>
<dbReference type="Gene3D" id="3.30.300.30">
    <property type="match status" value="2"/>
</dbReference>
<keyword evidence="2" id="KW-0597">Phosphoprotein</keyword>
<comment type="similarity">
    <text evidence="4">Belongs to the NRP synthetase family.</text>
</comment>
<organism evidence="7">
    <name type="scientific">Penicillium oxalicum</name>
    <dbReference type="NCBI Taxonomy" id="69781"/>
    <lineage>
        <taxon>Eukaryota</taxon>
        <taxon>Fungi</taxon>
        <taxon>Dikarya</taxon>
        <taxon>Ascomycota</taxon>
        <taxon>Pezizomycotina</taxon>
        <taxon>Eurotiomycetes</taxon>
        <taxon>Eurotiomycetidae</taxon>
        <taxon>Eurotiales</taxon>
        <taxon>Aspergillaceae</taxon>
        <taxon>Penicillium</taxon>
    </lineage>
</organism>
<dbReference type="InterPro" id="IPR023213">
    <property type="entry name" value="CAT-like_dom_sf"/>
</dbReference>
<keyword evidence="1" id="KW-0596">Phosphopantetheine</keyword>
<evidence type="ECO:0000313" key="7">
    <source>
        <dbReference type="EMBL" id="AOC84385.1"/>
    </source>
</evidence>
<dbReference type="SMART" id="SM00823">
    <property type="entry name" value="PKS_PP"/>
    <property type="match status" value="2"/>
</dbReference>
<dbReference type="InterPro" id="IPR001242">
    <property type="entry name" value="Condensation_dom"/>
</dbReference>
<dbReference type="CDD" id="cd19542">
    <property type="entry name" value="CT_NRPS-like"/>
    <property type="match status" value="1"/>
</dbReference>
<sequence length="2390" mass="264015">MSHCLDRHIISSSLSEELVARWIQDGHSTPSPHPLKAAWALLVSRLSGVPISKFGFHDTKANNVKSYLPRVETWMVSENPEIALKDAAEDHTEPGEETEATTAIVIGWNGELSSLPHNFSTIVLLNSGSSSARIHMSFSPASLTANRAWAHLGALNRILEQIVLTPDLPLSRVDFLGSDGEKIIRKWNNPFSLLRPAVCIHTLIWEHCQSQPEAEALCAWDGSISYAELDQLSLGLSRLLNTRGVCAEATVPLLFEKSRWTVIAILAVLRAGGAFVLLDPSHPVYRLEEICSEVKATVVLTSHSFHTLGSQIHRQSIAVPATGITAKESALRDAPVVKSSNAAYIAFTSGSTGKPKGIVIEHRSFCANALSQNAAQDLCPGVRAFQFAAHAFDSSILEMLMTLIAGGCVCIPSDEQRLNGLSNAINSLQANWLELTPSVARLLDPDKIPGVKSLLLVGEPMSPSDVSKWANRVHLLNAYGPAECSVVTTIQNCVKPESPQNIGRSYSSHCWVVNPENHDQLEPLGAVGELIVSGPIVARGYLNTTHQTSFMSPPRWATRFSIHEDERFYRTGDLVRYDADNDTLHYIGRKDREVKIHGQRIDLQEIEHLANQYQRQVAAVVDVINLGENSSTNKILIMFMSRSTTGISLSSKDLQCEEIPEDAAMRALSKDMKVWLQGRLPSYMIPTKYLWVNQFPLTRTDKLDRRALLNIGTASFTQKSSDDLDEKQSNTQCHGDGAQVSDFSSKENLLRTVFAEVLGRSAKLISSHDKFYELGGNSLAAIEVVGRASSRGLKVAVAEIIRSQTPHQIARAAEETTETQGILPFSLLESSYAEEALSVAADQCQVSVNDIEDIYPCTPLQEGFMSMASKRPGAFIGTYRFSIPPPTSVARLRGALERLWMEHPILRTRIVKMKNETLMQVVITENLVCRDSIHAPAGQEEMGIGSRLARITFDTSKAPVVFILTIHHAIFDGWTYLQLLEDLHTLYEDQSLSSRPPFTQYIKYLSLSESNETISFWEKELDGYQCSKFPSSSLRRPSASPQWLATSHLVSLTDGEVDWKLANQIKLAWALVISSETSSNDIVYGLTTNGRSAPVPGIDRMAGPTMTTFPFRTQLKPDLTVQQMLIGLQEHDISLMPYEHTGLKGIAESGPDSAWACSFGNLLTIRLQSFQASSSAFLEFPENEAEDLNFASYPLSIVVQMKDSALALKAFYDSEILIASVVQKLLGTLDEFLQQIIRQPESTIGNLKTIVSQQWQHVAQVNAEYRLPSPKCIHDVIQGLSVTQPEREAVCAWDGSFTYEELVTLGRVLAGELQTLGSGPNSIVGICLERSRLFPVAILGVLMSGAAIVLLEPGFPQQRLNGILDDVDACVVVCSPETQKKFVGLQSEVSRTIFQLAMDPKNWKRSDPWTPPSVGPHDPIYVAYTSGSTGTPKGVVIEHGMVFSTVHAHKDIIGAEDSSRCLLFASPAFDICLAEIFFMLTTGGCVCIPSETQRTNNLADTMSAMQVNMAMLTPSVARTLSPDELPFLRTLILGGEAPSASDLATWAPRVRLHQSYGPAECTMYSATTPPLVCNSVLNNVGSSPNASYWIVNPDDHHELMPMGSAGELLIGGPLVGRGYIKRPLESAAVFIENPVWARQIPNILETKLYKTGDLAILNPDKSLILLGRKDTQVKLHGQRIELHEIERCAEGLRNDIAVIVELVKIESVQSSSLVAFIYDPATVERSLGLAPSQPDYQALFISPSKSSRKLFVSLRQHLQKRLAPFMVPAIMLELRRLPLSPTGKIDRKALRHAASILEAEILQMYRGGISVSKKTPMTAQEQLVRASFAIALGLDEDTLGLDDNFFTLGGDSLTAMRVLTQCKRAGISISMHEFLSHSTVSALCAYTTAGQQVTPDSESPKNAILPDHKKSDESIPSEDIEYDSIPSEDIEYDRELIKDQLGSISPNDIEAIYPCSDAHNGILELYTSKYTSTAIFQVITNASVSAVKVKDAWNQLVERHETLRTILVDNPKIDAKKLHVVLRFSPEKQPIPTPSSTAVADLRSIKPVQSWDLCPSHRIWIRQDKCGQVYMRLDTGGALVDALSISILIRELCLILDGQTLQPVAVPYNKYLKHLRQQKPSLTKSLQYWTRVLHGAPSSYLPRLRVEETSESLTCPQPRARSCLLSADQFHKLNAFWKTHHFTMTNVCQLAWALTLDHYTCASDVCFGTITTGRDHPRIDVWESVGSFFNVLPCRLLLNAQETCLEALFRNQTEIQLRNEHQNCSMPDMVRRSRKQQEQSVDQQTLFNTVLTIQNTVSTNPCALKAQGHTTPPAASETQIKLLELKDPTEYDFCVAVHAAPSEIEIELRYWTSTASDQYASEILARMIRNLDMIVQDATKPLAIFSIGQV</sequence>
<dbReference type="Gene3D" id="3.30.559.30">
    <property type="entry name" value="Nonribosomal peptide synthetase, condensation domain"/>
    <property type="match status" value="2"/>
</dbReference>
<dbReference type="InterPro" id="IPR020845">
    <property type="entry name" value="AMP-binding_CS"/>
</dbReference>
<dbReference type="Gene3D" id="3.30.559.10">
    <property type="entry name" value="Chloramphenicol acetyltransferase-like domain"/>
    <property type="match status" value="2"/>
</dbReference>